<organism evidence="1 2">
    <name type="scientific">Cellulomonas biazotea</name>
    <dbReference type="NCBI Taxonomy" id="1709"/>
    <lineage>
        <taxon>Bacteria</taxon>
        <taxon>Bacillati</taxon>
        <taxon>Actinomycetota</taxon>
        <taxon>Actinomycetes</taxon>
        <taxon>Micrococcales</taxon>
        <taxon>Cellulomonadaceae</taxon>
        <taxon>Cellulomonas</taxon>
    </lineage>
</organism>
<evidence type="ECO:0000313" key="2">
    <source>
        <dbReference type="Proteomes" id="UP000289954"/>
    </source>
</evidence>
<dbReference type="SUPFAM" id="SSF52218">
    <property type="entry name" value="Flavoproteins"/>
    <property type="match status" value="1"/>
</dbReference>
<dbReference type="Gene3D" id="3.40.50.360">
    <property type="match status" value="1"/>
</dbReference>
<dbReference type="GO" id="GO:0010181">
    <property type="term" value="F:FMN binding"/>
    <property type="evidence" value="ECO:0007669"/>
    <property type="project" value="InterPro"/>
</dbReference>
<evidence type="ECO:0000313" key="1">
    <source>
        <dbReference type="EMBL" id="GCE77477.1"/>
    </source>
</evidence>
<dbReference type="Proteomes" id="UP000289954">
    <property type="component" value="Unassembled WGS sequence"/>
</dbReference>
<comment type="caution">
    <text evidence="1">The sequence shown here is derived from an EMBL/GenBank/DDBJ whole genome shotgun (WGS) entry which is preliminary data.</text>
</comment>
<dbReference type="GO" id="GO:0009055">
    <property type="term" value="F:electron transfer activity"/>
    <property type="evidence" value="ECO:0007669"/>
    <property type="project" value="InterPro"/>
</dbReference>
<gene>
    <name evidence="1" type="ORF">CBZ_25330</name>
</gene>
<dbReference type="EMBL" id="BIMR01000214">
    <property type="protein sequence ID" value="GCE77477.1"/>
    <property type="molecule type" value="Genomic_DNA"/>
</dbReference>
<dbReference type="InterPro" id="IPR001226">
    <property type="entry name" value="Flavodoxin_CS"/>
</dbReference>
<keyword evidence="2" id="KW-1185">Reference proteome</keyword>
<dbReference type="InterPro" id="IPR029039">
    <property type="entry name" value="Flavoprotein-like_sf"/>
</dbReference>
<dbReference type="AlphaFoldDB" id="A0A402DTN6"/>
<reference evidence="1 2" key="1">
    <citation type="submission" date="2019-01" db="EMBL/GenBank/DDBJ databases">
        <title>Draft genome sequence of Cellulomonas takizawaensis strain TKZ-21.</title>
        <authorList>
            <person name="Yamamura H."/>
            <person name="Hayashi T."/>
            <person name="Hamada M."/>
            <person name="Serisawa Y."/>
            <person name="Matsuyama K."/>
            <person name="Nakagawa Y."/>
            <person name="Otoguro M."/>
            <person name="Yanagida F."/>
            <person name="Hayakawa M."/>
        </authorList>
    </citation>
    <scope>NUCLEOTIDE SEQUENCE [LARGE SCALE GENOMIC DNA]</scope>
    <source>
        <strain evidence="1 2">NBRC12680</strain>
    </source>
</reference>
<accession>A0A402DTN6</accession>
<proteinExistence type="predicted"/>
<sequence>MEVGAVRALVVYESAFGNTAEVARAVWEGVSQTVPDASLVEAGAAPAELPDDLELLVVGAPTHAFGMSRPGTRDDARRQGGDAPTVGVREWLGSLARTGYPVHAATFDTRVDSPRLPGSAAAGARRALRRAGFDCAAATSFWVGGIKGPLRDGELDRARSWGATVTGPLTSSSARG</sequence>
<name>A0A402DTN6_9CELL</name>
<dbReference type="PROSITE" id="PS00201">
    <property type="entry name" value="FLAVODOXIN"/>
    <property type="match status" value="1"/>
</dbReference>
<protein>
    <submittedName>
        <fullName evidence="1">Flavodoxin</fullName>
    </submittedName>
</protein>